<dbReference type="PANTHER" id="PTHR21137">
    <property type="entry name" value="ODORANT RECEPTOR"/>
    <property type="match status" value="1"/>
</dbReference>
<sequence>MEPKTYTTLEAFKPHFNALARGGYLKIMKPTSFKKPYFNALCRVLVWFFVVLYNLQHLILVIQVRRSTERIVDILFILLTTLNTFGKQLAFNLRVHRIDKIIDVMNGVYFAATNRYHVDIMKENALAMYRILRLYHVAIFTCGILWTIFPLVNRALGENVQFTAYFPFDTAESPTFEIVLAYMSILITLQAYGNVTMDCTIVAFYSQAKTQIKMLRYDLEQFEKIDNIETKFTENIFERSSHIWKALKDEKIKIHSKLVFCVEHYRQIVWFVKEVESIFGEAMTVQFFVMAWVICMTVYKIVGLSIYSAEFVSMGVYLGCMLAQLFIYCYYGTQLKVESESVNTSLYCSNWLSSLPKVRRQMLIMMQYCSKPLTPRTAYVIPMSLETYISVLKSSYSLFTLLNQKH</sequence>
<evidence type="ECO:0000256" key="9">
    <source>
        <dbReference type="ARBA" id="ARBA00023224"/>
    </source>
</evidence>
<feature type="transmembrane region" description="Helical" evidence="10">
    <location>
        <begin position="314"/>
        <end position="331"/>
    </location>
</feature>
<gene>
    <name evidence="12" type="primary">LOC114245918</name>
</gene>
<dbReference type="GeneID" id="114245918"/>
<evidence type="ECO:0000256" key="6">
    <source>
        <dbReference type="ARBA" id="ARBA00022989"/>
    </source>
</evidence>
<dbReference type="GO" id="GO:0004984">
    <property type="term" value="F:olfactory receptor activity"/>
    <property type="evidence" value="ECO:0007669"/>
    <property type="project" value="InterPro"/>
</dbReference>
<dbReference type="OrthoDB" id="6725171at2759"/>
<keyword evidence="2" id="KW-1003">Cell membrane</keyword>
<dbReference type="GO" id="GO:0007165">
    <property type="term" value="P:signal transduction"/>
    <property type="evidence" value="ECO:0007669"/>
    <property type="project" value="UniProtKB-KW"/>
</dbReference>
<keyword evidence="3 10" id="KW-0716">Sensory transduction</keyword>
<comment type="similarity">
    <text evidence="10">Belongs to the insect chemoreceptor superfamily. Heteromeric odorant receptor channel (TC 1.A.69) family.</text>
</comment>
<organism evidence="11 12">
    <name type="scientific">Bombyx mandarina</name>
    <name type="common">Wild silk moth</name>
    <name type="synonym">Wild silkworm</name>
    <dbReference type="NCBI Taxonomy" id="7092"/>
    <lineage>
        <taxon>Eukaryota</taxon>
        <taxon>Metazoa</taxon>
        <taxon>Ecdysozoa</taxon>
        <taxon>Arthropoda</taxon>
        <taxon>Hexapoda</taxon>
        <taxon>Insecta</taxon>
        <taxon>Pterygota</taxon>
        <taxon>Neoptera</taxon>
        <taxon>Endopterygota</taxon>
        <taxon>Lepidoptera</taxon>
        <taxon>Glossata</taxon>
        <taxon>Ditrysia</taxon>
        <taxon>Bombycoidea</taxon>
        <taxon>Bombycidae</taxon>
        <taxon>Bombycinae</taxon>
        <taxon>Bombyx</taxon>
    </lineage>
</organism>
<name>A0A6J2JWV8_BOMMA</name>
<dbReference type="InterPro" id="IPR004117">
    <property type="entry name" value="7tm6_olfct_rcpt"/>
</dbReference>
<dbReference type="RefSeq" id="XP_028034035.1">
    <property type="nucleotide sequence ID" value="XM_028178234.1"/>
</dbReference>
<keyword evidence="8 10" id="KW-0675">Receptor</keyword>
<proteinExistence type="inferred from homology"/>
<dbReference type="Pfam" id="PF02949">
    <property type="entry name" value="7tm_6"/>
    <property type="match status" value="1"/>
</dbReference>
<comment type="caution">
    <text evidence="10">Lacks conserved residue(s) required for the propagation of feature annotation.</text>
</comment>
<evidence type="ECO:0000256" key="7">
    <source>
        <dbReference type="ARBA" id="ARBA00023136"/>
    </source>
</evidence>
<evidence type="ECO:0000256" key="8">
    <source>
        <dbReference type="ARBA" id="ARBA00023170"/>
    </source>
</evidence>
<keyword evidence="9 10" id="KW-0807">Transducer</keyword>
<keyword evidence="5 10" id="KW-0552">Olfaction</keyword>
<dbReference type="KEGG" id="bman:114245918"/>
<dbReference type="GO" id="GO:0005886">
    <property type="term" value="C:plasma membrane"/>
    <property type="evidence" value="ECO:0007669"/>
    <property type="project" value="UniProtKB-SubCell"/>
</dbReference>
<keyword evidence="11" id="KW-1185">Reference proteome</keyword>
<accession>A0A6J2JWV8</accession>
<evidence type="ECO:0000256" key="5">
    <source>
        <dbReference type="ARBA" id="ARBA00022725"/>
    </source>
</evidence>
<evidence type="ECO:0000256" key="4">
    <source>
        <dbReference type="ARBA" id="ARBA00022692"/>
    </source>
</evidence>
<dbReference type="GO" id="GO:0005549">
    <property type="term" value="F:odorant binding"/>
    <property type="evidence" value="ECO:0007669"/>
    <property type="project" value="InterPro"/>
</dbReference>
<evidence type="ECO:0000256" key="2">
    <source>
        <dbReference type="ARBA" id="ARBA00022475"/>
    </source>
</evidence>
<feature type="transmembrane region" description="Helical" evidence="10">
    <location>
        <begin position="131"/>
        <end position="149"/>
    </location>
</feature>
<evidence type="ECO:0000256" key="1">
    <source>
        <dbReference type="ARBA" id="ARBA00004651"/>
    </source>
</evidence>
<evidence type="ECO:0000256" key="10">
    <source>
        <dbReference type="RuleBase" id="RU351113"/>
    </source>
</evidence>
<evidence type="ECO:0000256" key="3">
    <source>
        <dbReference type="ARBA" id="ARBA00022606"/>
    </source>
</evidence>
<evidence type="ECO:0000313" key="11">
    <source>
        <dbReference type="Proteomes" id="UP000504629"/>
    </source>
</evidence>
<dbReference type="PANTHER" id="PTHR21137:SF35">
    <property type="entry name" value="ODORANT RECEPTOR 19A-RELATED"/>
    <property type="match status" value="1"/>
</dbReference>
<reference evidence="12" key="1">
    <citation type="submission" date="2025-08" db="UniProtKB">
        <authorList>
            <consortium name="RefSeq"/>
        </authorList>
    </citation>
    <scope>IDENTIFICATION</scope>
    <source>
        <tissue evidence="12">Silk gland</tissue>
    </source>
</reference>
<feature type="transmembrane region" description="Helical" evidence="10">
    <location>
        <begin position="179"/>
        <end position="206"/>
    </location>
</feature>
<feature type="transmembrane region" description="Helical" evidence="10">
    <location>
        <begin position="287"/>
        <end position="308"/>
    </location>
</feature>
<comment type="subcellular location">
    <subcellularLocation>
        <location evidence="1 10">Cell membrane</location>
        <topology evidence="1 10">Multi-pass membrane protein</topology>
    </subcellularLocation>
</comment>
<feature type="transmembrane region" description="Helical" evidence="10">
    <location>
        <begin position="37"/>
        <end position="59"/>
    </location>
</feature>
<feature type="transmembrane region" description="Helical" evidence="10">
    <location>
        <begin position="71"/>
        <end position="90"/>
    </location>
</feature>
<keyword evidence="4 10" id="KW-0812">Transmembrane</keyword>
<evidence type="ECO:0000313" key="12">
    <source>
        <dbReference type="RefSeq" id="XP_028034035.1"/>
    </source>
</evidence>
<keyword evidence="6 10" id="KW-1133">Transmembrane helix</keyword>
<protein>
    <recommendedName>
        <fullName evidence="10">Odorant receptor</fullName>
    </recommendedName>
</protein>
<dbReference type="AlphaFoldDB" id="A0A6J2JWV8"/>
<keyword evidence="7 10" id="KW-0472">Membrane</keyword>
<dbReference type="Proteomes" id="UP000504629">
    <property type="component" value="Unplaced"/>
</dbReference>